<keyword evidence="4" id="KW-1185">Reference proteome</keyword>
<evidence type="ECO:0000313" key="4">
    <source>
        <dbReference type="Proteomes" id="UP000801492"/>
    </source>
</evidence>
<comment type="caution">
    <text evidence="3">The sequence shown here is derived from an EMBL/GenBank/DDBJ whole genome shotgun (WGS) entry which is preliminary data.</text>
</comment>
<dbReference type="Proteomes" id="UP000801492">
    <property type="component" value="Unassembled WGS sequence"/>
</dbReference>
<protein>
    <submittedName>
        <fullName evidence="3">Uncharacterized protein</fullName>
    </submittedName>
</protein>
<evidence type="ECO:0000256" key="1">
    <source>
        <dbReference type="SAM" id="MobiDB-lite"/>
    </source>
</evidence>
<evidence type="ECO:0000256" key="2">
    <source>
        <dbReference type="SAM" id="SignalP"/>
    </source>
</evidence>
<feature type="chain" id="PRO_5035465012" evidence="2">
    <location>
        <begin position="18"/>
        <end position="345"/>
    </location>
</feature>
<sequence>MKVIIVSVFVVFTLAAAEPPSRFRTSARQSVAPGTFQPPVPAPQSAPYNLRGWRPQGAAFTLPKSQPQQAYGPPSPAPSYGPPPEPTTTEYSIVESTLPPQGGKLTSSKQTTKAESTSAKQQQSPGSYYVVLPQSTVVVTQPQSQNLVYAVTEVQKSSPLVAAVPQATILAAPLTSSQLRVQALPALITKKIMNIPKPLKLGVVSDPVLYCWKILKNIGSVDRMVDESKIMEGIALILMHAHEKWEGLGIKFRSVHLTSTEFRATQRADIKFVEFCGVLEPSCIEIETKTYNSESMLSADINCHFNWGFESVLESRGGFTKATSTRMFPVEESQYEPAELTDCEW</sequence>
<proteinExistence type="predicted"/>
<feature type="compositionally biased region" description="Polar residues" evidence="1">
    <location>
        <begin position="94"/>
        <end position="125"/>
    </location>
</feature>
<gene>
    <name evidence="3" type="ORF">ILUMI_22972</name>
</gene>
<organism evidence="3 4">
    <name type="scientific">Ignelater luminosus</name>
    <name type="common">Cucubano</name>
    <name type="synonym">Pyrophorus luminosus</name>
    <dbReference type="NCBI Taxonomy" id="2038154"/>
    <lineage>
        <taxon>Eukaryota</taxon>
        <taxon>Metazoa</taxon>
        <taxon>Ecdysozoa</taxon>
        <taxon>Arthropoda</taxon>
        <taxon>Hexapoda</taxon>
        <taxon>Insecta</taxon>
        <taxon>Pterygota</taxon>
        <taxon>Neoptera</taxon>
        <taxon>Endopterygota</taxon>
        <taxon>Coleoptera</taxon>
        <taxon>Polyphaga</taxon>
        <taxon>Elateriformia</taxon>
        <taxon>Elateroidea</taxon>
        <taxon>Elateridae</taxon>
        <taxon>Agrypninae</taxon>
        <taxon>Pyrophorini</taxon>
        <taxon>Ignelater</taxon>
    </lineage>
</organism>
<accession>A0A8K0G013</accession>
<dbReference type="EMBL" id="VTPC01090545">
    <property type="protein sequence ID" value="KAF2883197.1"/>
    <property type="molecule type" value="Genomic_DNA"/>
</dbReference>
<dbReference type="AlphaFoldDB" id="A0A8K0G013"/>
<evidence type="ECO:0000313" key="3">
    <source>
        <dbReference type="EMBL" id="KAF2883197.1"/>
    </source>
</evidence>
<dbReference type="OrthoDB" id="6750008at2759"/>
<feature type="region of interest" description="Disordered" evidence="1">
    <location>
        <begin position="21"/>
        <end position="125"/>
    </location>
</feature>
<reference evidence="3" key="1">
    <citation type="submission" date="2019-08" db="EMBL/GenBank/DDBJ databases">
        <title>The genome of the North American firefly Photinus pyralis.</title>
        <authorList>
            <consortium name="Photinus pyralis genome working group"/>
            <person name="Fallon T.R."/>
            <person name="Sander Lower S.E."/>
            <person name="Weng J.-K."/>
        </authorList>
    </citation>
    <scope>NUCLEOTIDE SEQUENCE</scope>
    <source>
        <strain evidence="3">TRF0915ILg1</strain>
        <tissue evidence="3">Whole body</tissue>
    </source>
</reference>
<feature type="compositionally biased region" description="Pro residues" evidence="1">
    <location>
        <begin position="73"/>
        <end position="86"/>
    </location>
</feature>
<keyword evidence="2" id="KW-0732">Signal</keyword>
<feature type="signal peptide" evidence="2">
    <location>
        <begin position="1"/>
        <end position="17"/>
    </location>
</feature>
<name>A0A8K0G013_IGNLU</name>